<feature type="transmembrane region" description="Helical" evidence="7">
    <location>
        <begin position="312"/>
        <end position="335"/>
    </location>
</feature>
<feature type="transmembrane region" description="Helical" evidence="7">
    <location>
        <begin position="189"/>
        <end position="209"/>
    </location>
</feature>
<sequence>MLIANRGSALLQSLRHSNSTKFRGIRSAGWTLIGYGSGQLIRLLSNLILTRLLAPDMFGLMALAQVFITGMVMFSDIGIKTSIVRQKSTGNDDFLNTAWTVQIIRGAFIFLICLLLAYPISLVYEEPTLFPVLAALGISALIQGFQTTAFATAEKNLSIGKQTVIQIATQIFATLVMVVWSYFYPTIWALVAGSILSTLLSVILNHIYLDAEHRHTFRVSGPHLTEIIRFGKWIFISSVIGFFANQMDKLFLGKVLTMTELGVYVIAFTLAQLPESISNSISSKVMMPIYSKVQDADIKTIRSHAFKMRLNLGSFCLFITLFFVIFGQEIITFLYDDRYVNAGWMLEALALGVAIRVATKVGPFLLSRGDSKTFTGIVAVKTGVVFTSMLIGWVYFGVPGVIYATVAASIANYCLEIRIYRRHNLWLWKLDASFFAVIALSFGLSRLI</sequence>
<keyword evidence="4 7" id="KW-0812">Transmembrane</keyword>
<gene>
    <name evidence="8" type="ORF">JF535_02650</name>
</gene>
<feature type="transmembrane region" description="Helical" evidence="7">
    <location>
        <begin position="401"/>
        <end position="419"/>
    </location>
</feature>
<evidence type="ECO:0000256" key="4">
    <source>
        <dbReference type="ARBA" id="ARBA00022692"/>
    </source>
</evidence>
<dbReference type="PANTHER" id="PTHR30250">
    <property type="entry name" value="PST FAMILY PREDICTED COLANIC ACID TRANSPORTER"/>
    <property type="match status" value="1"/>
</dbReference>
<dbReference type="InterPro" id="IPR050833">
    <property type="entry name" value="Poly_Biosynth_Transport"/>
</dbReference>
<feature type="transmembrane region" description="Helical" evidence="7">
    <location>
        <begin position="99"/>
        <end position="120"/>
    </location>
</feature>
<keyword evidence="6 7" id="KW-0472">Membrane</keyword>
<name>A0ABS3E363_9GAMM</name>
<dbReference type="Pfam" id="PF13440">
    <property type="entry name" value="Polysacc_synt_3"/>
    <property type="match status" value="1"/>
</dbReference>
<evidence type="ECO:0000256" key="5">
    <source>
        <dbReference type="ARBA" id="ARBA00022989"/>
    </source>
</evidence>
<comment type="similarity">
    <text evidence="2">Belongs to the polysaccharide synthase family.</text>
</comment>
<feature type="transmembrane region" description="Helical" evidence="7">
    <location>
        <begin position="426"/>
        <end position="444"/>
    </location>
</feature>
<organism evidence="8 9">
    <name type="scientific">Microbulbifer salipaludis</name>
    <dbReference type="NCBI Taxonomy" id="187980"/>
    <lineage>
        <taxon>Bacteria</taxon>
        <taxon>Pseudomonadati</taxon>
        <taxon>Pseudomonadota</taxon>
        <taxon>Gammaproteobacteria</taxon>
        <taxon>Cellvibrionales</taxon>
        <taxon>Microbulbiferaceae</taxon>
        <taxon>Microbulbifer</taxon>
    </lineage>
</organism>
<evidence type="ECO:0000313" key="9">
    <source>
        <dbReference type="Proteomes" id="UP000664293"/>
    </source>
</evidence>
<dbReference type="EMBL" id="JAEKJR010000001">
    <property type="protein sequence ID" value="MBN8429744.1"/>
    <property type="molecule type" value="Genomic_DNA"/>
</dbReference>
<evidence type="ECO:0000313" key="8">
    <source>
        <dbReference type="EMBL" id="MBN8429744.1"/>
    </source>
</evidence>
<dbReference type="Proteomes" id="UP000664293">
    <property type="component" value="Unassembled WGS sequence"/>
</dbReference>
<reference evidence="8 9" key="1">
    <citation type="submission" date="2020-12" db="EMBL/GenBank/DDBJ databases">
        <title>Oil enriched cultivation method for isolating marine PHA-producing bacteria.</title>
        <authorList>
            <person name="Zheng W."/>
            <person name="Yu S."/>
            <person name="Huang Y."/>
        </authorList>
    </citation>
    <scope>NUCLEOTIDE SEQUENCE [LARGE SCALE GENOMIC DNA]</scope>
    <source>
        <strain evidence="8 9">SN0-2</strain>
    </source>
</reference>
<evidence type="ECO:0000256" key="7">
    <source>
        <dbReference type="SAM" id="Phobius"/>
    </source>
</evidence>
<keyword evidence="3" id="KW-1003">Cell membrane</keyword>
<dbReference type="RefSeq" id="WP_206998729.1">
    <property type="nucleotide sequence ID" value="NZ_JAEKJR010000001.1"/>
</dbReference>
<dbReference type="PANTHER" id="PTHR30250:SF10">
    <property type="entry name" value="LIPOPOLYSACCHARIDE BIOSYNTHESIS PROTEIN WZXC"/>
    <property type="match status" value="1"/>
</dbReference>
<comment type="subcellular location">
    <subcellularLocation>
        <location evidence="1">Cell membrane</location>
        <topology evidence="1">Multi-pass membrane protein</topology>
    </subcellularLocation>
</comment>
<evidence type="ECO:0000256" key="1">
    <source>
        <dbReference type="ARBA" id="ARBA00004651"/>
    </source>
</evidence>
<evidence type="ECO:0000256" key="6">
    <source>
        <dbReference type="ARBA" id="ARBA00023136"/>
    </source>
</evidence>
<evidence type="ECO:0000256" key="2">
    <source>
        <dbReference type="ARBA" id="ARBA00007430"/>
    </source>
</evidence>
<accession>A0ABS3E363</accession>
<proteinExistence type="inferred from homology"/>
<feature type="transmembrane region" description="Helical" evidence="7">
    <location>
        <begin position="132"/>
        <end position="152"/>
    </location>
</feature>
<keyword evidence="9" id="KW-1185">Reference proteome</keyword>
<feature type="transmembrane region" description="Helical" evidence="7">
    <location>
        <begin position="164"/>
        <end position="183"/>
    </location>
</feature>
<comment type="caution">
    <text evidence="8">The sequence shown here is derived from an EMBL/GenBank/DDBJ whole genome shotgun (WGS) entry which is preliminary data.</text>
</comment>
<keyword evidence="5 7" id="KW-1133">Transmembrane helix</keyword>
<evidence type="ECO:0000256" key="3">
    <source>
        <dbReference type="ARBA" id="ARBA00022475"/>
    </source>
</evidence>
<feature type="transmembrane region" description="Helical" evidence="7">
    <location>
        <begin position="57"/>
        <end position="79"/>
    </location>
</feature>
<protein>
    <submittedName>
        <fullName evidence="8">Oligosaccharide flippase family protein</fullName>
    </submittedName>
</protein>